<proteinExistence type="predicted"/>
<organism evidence="1 2">
    <name type="scientific">Aspergillus vadensis (strain CBS 113365 / IMI 142717 / IBT 24658)</name>
    <dbReference type="NCBI Taxonomy" id="1448311"/>
    <lineage>
        <taxon>Eukaryota</taxon>
        <taxon>Fungi</taxon>
        <taxon>Dikarya</taxon>
        <taxon>Ascomycota</taxon>
        <taxon>Pezizomycotina</taxon>
        <taxon>Eurotiomycetes</taxon>
        <taxon>Eurotiomycetidae</taxon>
        <taxon>Eurotiales</taxon>
        <taxon>Aspergillaceae</taxon>
        <taxon>Aspergillus</taxon>
        <taxon>Aspergillus subgen. Circumdati</taxon>
    </lineage>
</organism>
<reference evidence="1" key="1">
    <citation type="submission" date="2016-12" db="EMBL/GenBank/DDBJ databases">
        <title>The genomes of Aspergillus section Nigri reveals drivers in fungal speciation.</title>
        <authorList>
            <consortium name="DOE Joint Genome Institute"/>
            <person name="Vesth T.C."/>
            <person name="Nybo J."/>
            <person name="Theobald S."/>
            <person name="Brandl J."/>
            <person name="Frisvad J.C."/>
            <person name="Nielsen K.F."/>
            <person name="Lyhne E.K."/>
            <person name="Kogle M.E."/>
            <person name="Kuo A."/>
            <person name="Riley R."/>
            <person name="Clum A."/>
            <person name="Nolan M."/>
            <person name="Lipzen A."/>
            <person name="Salamov A."/>
            <person name="Henrissat B."/>
            <person name="Wiebenga A."/>
            <person name="De Vries R.P."/>
            <person name="Grigoriev I.V."/>
            <person name="Mortensen U.H."/>
            <person name="Andersen M.R."/>
            <person name="Baker S.E."/>
        </authorList>
    </citation>
    <scope>NUCLEOTIDE SEQUENCE [LARGE SCALE GENOMIC DNA]</scope>
    <source>
        <strain evidence="1">CBS 113365</strain>
    </source>
</reference>
<sequence length="167" mass="18315">MKIPLWVIHRPANASWHMPWEKPLSKKPSKSGSSCFAHAPCFVFCARRIQVDLSVHPKGQIIRGSHSTFLPITDTGVPLQNFRRSGDLTIEVHGRSTGQGAVAAATSCLEASITVVYSHVPDNKDALDESSTLWLDIVCGICLPLFVLLTTMQSSLDRRFCALACLK</sequence>
<evidence type="ECO:0000313" key="2">
    <source>
        <dbReference type="Proteomes" id="UP000248405"/>
    </source>
</evidence>
<dbReference type="RefSeq" id="XP_025557045.1">
    <property type="nucleotide sequence ID" value="XM_025702015.1"/>
</dbReference>
<evidence type="ECO:0000313" key="1">
    <source>
        <dbReference type="EMBL" id="PYH63251.1"/>
    </source>
</evidence>
<dbReference type="AlphaFoldDB" id="A0A319AV56"/>
<name>A0A319AV56_ASPVC</name>
<accession>A0A319AV56</accession>
<dbReference type="GeneID" id="37206607"/>
<keyword evidence="2" id="KW-1185">Reference proteome</keyword>
<protein>
    <submittedName>
        <fullName evidence="1">Uncharacterized protein</fullName>
    </submittedName>
</protein>
<dbReference type="Proteomes" id="UP000248405">
    <property type="component" value="Unassembled WGS sequence"/>
</dbReference>
<dbReference type="EMBL" id="KZ821657">
    <property type="protein sequence ID" value="PYH63251.1"/>
    <property type="molecule type" value="Genomic_DNA"/>
</dbReference>
<gene>
    <name evidence="1" type="ORF">BO88DRAFT_222702</name>
</gene>